<evidence type="ECO:0000259" key="6">
    <source>
        <dbReference type="Pfam" id="PF02927"/>
    </source>
</evidence>
<dbReference type="AlphaFoldDB" id="A0A937FBK3"/>
<dbReference type="InterPro" id="IPR012341">
    <property type="entry name" value="6hp_glycosidase-like_sf"/>
</dbReference>
<dbReference type="Gene3D" id="2.60.40.10">
    <property type="entry name" value="Immunoglobulins"/>
    <property type="match status" value="1"/>
</dbReference>
<keyword evidence="3" id="KW-0624">Polysaccharide degradation</keyword>
<dbReference type="InterPro" id="IPR013783">
    <property type="entry name" value="Ig-like_fold"/>
</dbReference>
<dbReference type="InterPro" id="IPR008928">
    <property type="entry name" value="6-hairpin_glycosidase_sf"/>
</dbReference>
<dbReference type="EMBL" id="JAESIY010000011">
    <property type="protein sequence ID" value="MBL3658169.1"/>
    <property type="molecule type" value="Genomic_DNA"/>
</dbReference>
<keyword evidence="2" id="KW-0119">Carbohydrate metabolism</keyword>
<evidence type="ECO:0000259" key="5">
    <source>
        <dbReference type="Pfam" id="PF00759"/>
    </source>
</evidence>
<reference evidence="7" key="1">
    <citation type="submission" date="2021-01" db="EMBL/GenBank/DDBJ databases">
        <title>Fulvivirga kasyanovii gen. nov., sp nov., a novel member of the phylum Bacteroidetes isolated from seawater in a mussel farm.</title>
        <authorList>
            <person name="Zhao L.-H."/>
            <person name="Wang Z.-J."/>
        </authorList>
    </citation>
    <scope>NUCLEOTIDE SEQUENCE</scope>
    <source>
        <strain evidence="7">2943</strain>
    </source>
</reference>
<feature type="chain" id="PRO_5037115649" evidence="4">
    <location>
        <begin position="19"/>
        <end position="809"/>
    </location>
</feature>
<dbReference type="GO" id="GO:0008810">
    <property type="term" value="F:cellulase activity"/>
    <property type="evidence" value="ECO:0007669"/>
    <property type="project" value="InterPro"/>
</dbReference>
<dbReference type="Gene3D" id="1.50.10.10">
    <property type="match status" value="1"/>
</dbReference>
<dbReference type="SUPFAM" id="SSF81296">
    <property type="entry name" value="E set domains"/>
    <property type="match status" value="1"/>
</dbReference>
<dbReference type="Pfam" id="PF00759">
    <property type="entry name" value="Glyco_hydro_9"/>
    <property type="match status" value="1"/>
</dbReference>
<keyword evidence="8" id="KW-1185">Reference proteome</keyword>
<feature type="signal peptide" evidence="4">
    <location>
        <begin position="1"/>
        <end position="18"/>
    </location>
</feature>
<comment type="caution">
    <text evidence="7">The sequence shown here is derived from an EMBL/GenBank/DDBJ whole genome shotgun (WGS) entry which is preliminary data.</text>
</comment>
<evidence type="ECO:0000313" key="7">
    <source>
        <dbReference type="EMBL" id="MBL3658169.1"/>
    </source>
</evidence>
<proteinExistence type="inferred from homology"/>
<gene>
    <name evidence="7" type="ORF">JL102_18600</name>
</gene>
<organism evidence="7 8">
    <name type="scientific">Fulvivirga sediminis</name>
    <dbReference type="NCBI Taxonomy" id="2803949"/>
    <lineage>
        <taxon>Bacteria</taxon>
        <taxon>Pseudomonadati</taxon>
        <taxon>Bacteroidota</taxon>
        <taxon>Cytophagia</taxon>
        <taxon>Cytophagales</taxon>
        <taxon>Fulvivirgaceae</taxon>
        <taxon>Fulvivirga</taxon>
    </lineage>
</organism>
<dbReference type="Pfam" id="PF02927">
    <property type="entry name" value="CelD_N"/>
    <property type="match status" value="1"/>
</dbReference>
<dbReference type="InterPro" id="IPR004197">
    <property type="entry name" value="Cellulase_Ig-like"/>
</dbReference>
<name>A0A937FBK3_9BACT</name>
<sequence length="809" mass="91100">MKLLLLLIAFMGLTELFAQPSLELNDQNYFDMPGLNVTVFSDIYPDGHQTGVTIIQHGIRVAANGDVRLEISPGQWSPMPKGGKLNVDRENQILSQKLWYPDSSKNGTGFNPINYPDLHFEYDVEVEPLKNSSFRVSVNLKEPIPADWAGKMGFNLELFPGDLFGKSFIMDDQYGIFPVQPYGPIKKINNENLNLPLATGHELTIAPETDKQRMVISSDQEIELWDGRSNHNNGWYIVRTEIPANKTTKAIEWVITPHVIPNWQYTPVIQVSQVGYTPNQEKIAVIEMDVDDLQTSPIKLLKLGRNGQQEVKSVLPQKWGEFLRYQYKTFDFTDVKTPGMYVLEYRGKQSHAFKIGEDVYDRQVWQPTLEYFLPVQMCHMRVNEKYRVWHGRCHLDDALMAPIDSNHFDGYVQGPSTLTKFKPLEHVPQLNHGGWHDAGDYDLRVESQIGTVWMLALMIEEFGLDYDATLIDEERQLVEIHVPDGESDALQQIKHGLASILGGYRSIGRLYRGIICSDLRQYVMLGDAANMTDNTVYNQQGQPDDRLVFTEENPDRELYVAAGLAAAVRVLIKSDKQLADECLKTALSLYSLAKEKAKGVNARVLALSEIILTTGDQNFKDELIKMAPDVASNMKGCGWAIGHVIHAIDNKKFKNTMAKAVSDFQQELKKQKTETPFGVPYKPNIWGAGWGLQRFGVEQYFFHTGWPELAPADLTINALNFVLGVHPGENTSSFASGVGSKSVTVAYGVNRAEWSYIPGGVASGTALIRPDLPELKVWPFFWQQTEYVMGGGATNYMFLVLAANHLLKK</sequence>
<evidence type="ECO:0000256" key="2">
    <source>
        <dbReference type="ARBA" id="ARBA00023277"/>
    </source>
</evidence>
<feature type="domain" description="Cellulase Ig-like" evidence="6">
    <location>
        <begin position="265"/>
        <end position="349"/>
    </location>
</feature>
<dbReference type="Proteomes" id="UP000659388">
    <property type="component" value="Unassembled WGS sequence"/>
</dbReference>
<dbReference type="SUPFAM" id="SSF48208">
    <property type="entry name" value="Six-hairpin glycosidases"/>
    <property type="match status" value="1"/>
</dbReference>
<evidence type="ECO:0000313" key="8">
    <source>
        <dbReference type="Proteomes" id="UP000659388"/>
    </source>
</evidence>
<dbReference type="InterPro" id="IPR014756">
    <property type="entry name" value="Ig_E-set"/>
</dbReference>
<comment type="similarity">
    <text evidence="1">Belongs to the glycosyl hydrolase 9 (cellulase E) family.</text>
</comment>
<evidence type="ECO:0000256" key="4">
    <source>
        <dbReference type="SAM" id="SignalP"/>
    </source>
</evidence>
<dbReference type="RefSeq" id="WP_202245963.1">
    <property type="nucleotide sequence ID" value="NZ_JAESIY010000011.1"/>
</dbReference>
<accession>A0A937FBK3</accession>
<evidence type="ECO:0000256" key="3">
    <source>
        <dbReference type="ARBA" id="ARBA00023326"/>
    </source>
</evidence>
<keyword evidence="7" id="KW-0378">Hydrolase</keyword>
<dbReference type="GO" id="GO:0000272">
    <property type="term" value="P:polysaccharide catabolic process"/>
    <property type="evidence" value="ECO:0007669"/>
    <property type="project" value="UniProtKB-KW"/>
</dbReference>
<evidence type="ECO:0000256" key="1">
    <source>
        <dbReference type="ARBA" id="ARBA00007072"/>
    </source>
</evidence>
<keyword evidence="4" id="KW-0732">Signal</keyword>
<dbReference type="InterPro" id="IPR001701">
    <property type="entry name" value="Glyco_hydro_9"/>
</dbReference>
<feature type="domain" description="Glycoside hydrolase family 9" evidence="5">
    <location>
        <begin position="386"/>
        <end position="742"/>
    </location>
</feature>
<dbReference type="CDD" id="cd02850">
    <property type="entry name" value="E_set_Cellulase_N"/>
    <property type="match status" value="1"/>
</dbReference>
<protein>
    <submittedName>
        <fullName evidence="7">Glycoside hydrolase family 9 protein</fullName>
    </submittedName>
</protein>